<evidence type="ECO:0000313" key="5">
    <source>
        <dbReference type="Proteomes" id="UP000037530"/>
    </source>
</evidence>
<protein>
    <recommendedName>
        <fullName evidence="3">Band 7 domain-containing protein</fullName>
    </recommendedName>
</protein>
<accession>A0A0M0HXU3</accession>
<evidence type="ECO:0000256" key="2">
    <source>
        <dbReference type="SAM" id="Phobius"/>
    </source>
</evidence>
<dbReference type="InterPro" id="IPR001107">
    <property type="entry name" value="Band_7"/>
</dbReference>
<keyword evidence="2" id="KW-1133">Transmembrane helix</keyword>
<dbReference type="GO" id="GO:0016020">
    <property type="term" value="C:membrane"/>
    <property type="evidence" value="ECO:0007669"/>
    <property type="project" value="UniProtKB-SubCell"/>
</dbReference>
<evidence type="ECO:0000313" key="4">
    <source>
        <dbReference type="EMBL" id="KOO06890.1"/>
    </source>
</evidence>
<dbReference type="RefSeq" id="WP_053409808.1">
    <property type="nucleotide sequence ID" value="NZ_LHPI01000013.1"/>
</dbReference>
<dbReference type="Proteomes" id="UP000037530">
    <property type="component" value="Unassembled WGS sequence"/>
</dbReference>
<keyword evidence="5" id="KW-1185">Reference proteome</keyword>
<dbReference type="OrthoDB" id="9813479at2"/>
<dbReference type="EMBL" id="LHPI01000013">
    <property type="protein sequence ID" value="KOO06890.1"/>
    <property type="molecule type" value="Genomic_DNA"/>
</dbReference>
<dbReference type="PATRIC" id="fig|171383.3.peg.2939"/>
<dbReference type="PANTHER" id="PTHR43446">
    <property type="entry name" value="MEMBRANE PROTEIN-RELATED"/>
    <property type="match status" value="1"/>
</dbReference>
<feature type="transmembrane region" description="Helical" evidence="2">
    <location>
        <begin position="25"/>
        <end position="48"/>
    </location>
</feature>
<evidence type="ECO:0000259" key="3">
    <source>
        <dbReference type="SMART" id="SM00244"/>
    </source>
</evidence>
<keyword evidence="2" id="KW-0472">Membrane</keyword>
<gene>
    <name evidence="4" type="ORF">AKJ31_14385</name>
</gene>
<name>A0A0M0HXU3_9VIBR</name>
<dbReference type="STRING" id="171383.AKJ31_14385"/>
<reference evidence="5" key="1">
    <citation type="submission" date="2015-08" db="EMBL/GenBank/DDBJ databases">
        <title>Vibrio galatheae sp. nov., a novel member of the Vibrionaceae family isolated from the Solomon Islands.</title>
        <authorList>
            <person name="Giubergia S."/>
            <person name="Machado H."/>
            <person name="Mateiu R.V."/>
            <person name="Gram L."/>
        </authorList>
    </citation>
    <scope>NUCLEOTIDE SEQUENCE [LARGE SCALE GENOMIC DNA]</scope>
    <source>
        <strain evidence="5">DSM 19134</strain>
    </source>
</reference>
<proteinExistence type="predicted"/>
<keyword evidence="2" id="KW-0812">Transmembrane</keyword>
<feature type="transmembrane region" description="Helical" evidence="2">
    <location>
        <begin position="68"/>
        <end position="87"/>
    </location>
</feature>
<dbReference type="InterPro" id="IPR036013">
    <property type="entry name" value="Band_7/SPFH_dom_sf"/>
</dbReference>
<dbReference type="Gene3D" id="3.30.479.30">
    <property type="entry name" value="Band 7 domain"/>
    <property type="match status" value="1"/>
</dbReference>
<comment type="subcellular location">
    <subcellularLocation>
        <location evidence="1">Membrane</location>
        <topology evidence="1">Single-pass membrane protein</topology>
    </subcellularLocation>
</comment>
<dbReference type="PANTHER" id="PTHR43446:SF1">
    <property type="entry name" value="BAND 7 DOMAIN-CONTAINING PROTEIN"/>
    <property type="match status" value="1"/>
</dbReference>
<dbReference type="Pfam" id="PF01145">
    <property type="entry name" value="Band_7"/>
    <property type="match status" value="1"/>
</dbReference>
<dbReference type="AlphaFoldDB" id="A0A0M0HXU3"/>
<sequence>MTESTSESAVNVQVPSKEIFTINGYLMLFIICFIVFSALMIGFGVIGTKTVQSVSSYSLATRYTETTPYRWFSIPLGVLAFFCLIGLKTLGPKEVRVVQLFGTPLGVFKKEGLHWINPFFSTTLLNYRVKNFETDVLKINDANGSLITLSAVVSWRVANPELVVYELDDFDEFFSSQVEGNIRNVAGKYPYEHVAEFGDDKYSEIDGDKEKADAGTIATLTQSTDEISKEIIKSINEDVTKYGLEAIDVSFNKMGYAPEIAAAMTQAQQAKMVVKAKRELTTGIVKIAANAVRNLSEEDDIKLSDNDKSRLATNLTLMLSTNREVDTVISLDN</sequence>
<organism evidence="4 5">
    <name type="scientific">Vibrio hepatarius</name>
    <dbReference type="NCBI Taxonomy" id="171383"/>
    <lineage>
        <taxon>Bacteria</taxon>
        <taxon>Pseudomonadati</taxon>
        <taxon>Pseudomonadota</taxon>
        <taxon>Gammaproteobacteria</taxon>
        <taxon>Vibrionales</taxon>
        <taxon>Vibrionaceae</taxon>
        <taxon>Vibrio</taxon>
        <taxon>Vibrio oreintalis group</taxon>
    </lineage>
</organism>
<dbReference type="SMART" id="SM00244">
    <property type="entry name" value="PHB"/>
    <property type="match status" value="1"/>
</dbReference>
<comment type="caution">
    <text evidence="4">The sequence shown here is derived from an EMBL/GenBank/DDBJ whole genome shotgun (WGS) entry which is preliminary data.</text>
</comment>
<evidence type="ECO:0000256" key="1">
    <source>
        <dbReference type="ARBA" id="ARBA00004167"/>
    </source>
</evidence>
<dbReference type="SUPFAM" id="SSF117892">
    <property type="entry name" value="Band 7/SPFH domain"/>
    <property type="match status" value="1"/>
</dbReference>
<feature type="domain" description="Band 7" evidence="3">
    <location>
        <begin position="85"/>
        <end position="272"/>
    </location>
</feature>